<sequence>MKRGLEIQGITVKCIASDARTCAEMSDLLLDARPAYEGDVVLVEVTSRGGEYQDVEDLNGLSQQLYPGDIFLGVIGNRDSAKYFSSYVPDGGYSVHDQEGLDLLSNGGIIGRADNTPAYLSPPLTVRCLGVLVRSQESVNILPRDSVALPRLLPPIILVGASSTDAGKTTLSSNLIHSLSYTQGMRVASCKLAGTGCLEDVLAHKNAGAQWVRDFPDAGLPSTYTAEKNYVPGVRKILSELADCSPDVILAELGGDLIWANIPALLQLKEVMRHVVRLVMIPADVMGAVGARYLLEEWGVDTQVTWCIPPNRNPRAVGRRMSKYISDHYIDIRNNKEIDALALDISRQVVSHV</sequence>
<dbReference type="Proteomes" id="UP000237966">
    <property type="component" value="Unassembled WGS sequence"/>
</dbReference>
<name>A0A0C5B8P3_9MICO</name>
<reference evidence="1 3" key="1">
    <citation type="submission" date="2015-04" db="EMBL/GenBank/DDBJ databases">
        <title>Draft genome sequence of Rathayibacter toxicus strain FH-142 (AKA 70134 or CS 32), a Western Australian isolate.</title>
        <authorList>
            <consortium name="Consortium for Microbial Forensics and Genomics (microFORGE)"/>
            <person name="Knight B.M."/>
            <person name="Roberts D.P."/>
            <person name="Lin D."/>
            <person name="Hari K."/>
            <person name="Fletcher J."/>
            <person name="Melcher U."/>
            <person name="Blagden T."/>
            <person name="Luster D.G."/>
            <person name="Sechler A.J."/>
            <person name="Schneider W.L."/>
            <person name="Winegar R.A."/>
        </authorList>
    </citation>
    <scope>NUCLEOTIDE SEQUENCE [LARGE SCALE GENOMIC DNA]</scope>
    <source>
        <strain evidence="1 3">FH142</strain>
    </source>
</reference>
<accession>A0A0C5B8P3</accession>
<dbReference type="SUPFAM" id="SSF52540">
    <property type="entry name" value="P-loop containing nucleoside triphosphate hydrolases"/>
    <property type="match status" value="1"/>
</dbReference>
<dbReference type="PATRIC" id="fig|145458.7.peg.679"/>
<dbReference type="KEGG" id="rtc:APU90_03600"/>
<proteinExistence type="predicted"/>
<dbReference type="Gene3D" id="3.40.50.300">
    <property type="entry name" value="P-loop containing nucleotide triphosphate hydrolases"/>
    <property type="match status" value="1"/>
</dbReference>
<evidence type="ECO:0008006" key="5">
    <source>
        <dbReference type="Google" id="ProtNLM"/>
    </source>
</evidence>
<evidence type="ECO:0000313" key="2">
    <source>
        <dbReference type="EMBL" id="PPI16321.1"/>
    </source>
</evidence>
<protein>
    <recommendedName>
        <fullName evidence="5">DUF1611 domain-containing protein</fullName>
    </recommendedName>
</protein>
<dbReference type="EMBL" id="PSWU01000004">
    <property type="protein sequence ID" value="PPI16321.1"/>
    <property type="molecule type" value="Genomic_DNA"/>
</dbReference>
<dbReference type="EMBL" id="LBFI01000024">
    <property type="protein sequence ID" value="KKM46205.1"/>
    <property type="molecule type" value="Genomic_DNA"/>
</dbReference>
<comment type="caution">
    <text evidence="1">The sequence shown here is derived from an EMBL/GenBank/DDBJ whole genome shotgun (WGS) entry which is preliminary data.</text>
</comment>
<evidence type="ECO:0000313" key="4">
    <source>
        <dbReference type="Proteomes" id="UP000237966"/>
    </source>
</evidence>
<evidence type="ECO:0000313" key="1">
    <source>
        <dbReference type="EMBL" id="KKM46205.1"/>
    </source>
</evidence>
<keyword evidence="3" id="KW-1185">Reference proteome</keyword>
<dbReference type="Proteomes" id="UP000052979">
    <property type="component" value="Unassembled WGS sequence"/>
</dbReference>
<organism evidence="1 3">
    <name type="scientific">Rathayibacter toxicus</name>
    <dbReference type="NCBI Taxonomy" id="145458"/>
    <lineage>
        <taxon>Bacteria</taxon>
        <taxon>Bacillati</taxon>
        <taxon>Actinomycetota</taxon>
        <taxon>Actinomycetes</taxon>
        <taxon>Micrococcales</taxon>
        <taxon>Microbacteriaceae</taxon>
        <taxon>Rathayibacter</taxon>
    </lineage>
</organism>
<dbReference type="InterPro" id="IPR027417">
    <property type="entry name" value="P-loop_NTPase"/>
</dbReference>
<dbReference type="STRING" id="145458.APU90_03600"/>
<evidence type="ECO:0000313" key="3">
    <source>
        <dbReference type="Proteomes" id="UP000052979"/>
    </source>
</evidence>
<dbReference type="eggNOG" id="COG1763">
    <property type="taxonomic scope" value="Bacteria"/>
</dbReference>
<dbReference type="KEGG" id="rtx:TI83_02870"/>
<dbReference type="AlphaFoldDB" id="A0A0C5B8P3"/>
<reference evidence="2 4" key="2">
    <citation type="submission" date="2018-02" db="EMBL/GenBank/DDBJ databases">
        <title>Bacteriophage NCPPB3778 and a type I-E CRISPR drive the evolution of the US Biological Select Agent, Rathayibacter toxicus.</title>
        <authorList>
            <person name="Davis E.W.II."/>
            <person name="Tabima J.F."/>
            <person name="Weisberg A.J."/>
            <person name="Lopes L.D."/>
            <person name="Wiseman M.S."/>
            <person name="Wiseman M.S."/>
            <person name="Pupko T."/>
            <person name="Belcher M.S."/>
            <person name="Sechler A.J."/>
            <person name="Tancos M.A."/>
            <person name="Schroeder B.K."/>
            <person name="Murray T.D."/>
            <person name="Luster D.G."/>
            <person name="Schneider W.L."/>
            <person name="Rogers E."/>
            <person name="Andreote F.D."/>
            <person name="Grunwald N.J."/>
            <person name="Putnam M.L."/>
            <person name="Chang J.H."/>
        </authorList>
    </citation>
    <scope>NUCLEOTIDE SEQUENCE [LARGE SCALE GENOMIC DNA]</scope>
    <source>
        <strain evidence="2 4">FH99</strain>
    </source>
</reference>
<gene>
    <name evidence="2" type="ORF">C5C51_02650</name>
    <name evidence="1" type="ORF">VT73_03895</name>
</gene>